<keyword evidence="2" id="KW-0808">Transferase</keyword>
<dbReference type="InterPro" id="IPR052514">
    <property type="entry name" value="SAM-dependent_MTase"/>
</dbReference>
<dbReference type="NCBIfam" id="TIGR01444">
    <property type="entry name" value="fkbM_fam"/>
    <property type="match status" value="1"/>
</dbReference>
<comment type="caution">
    <text evidence="2">The sequence shown here is derived from an EMBL/GenBank/DDBJ whole genome shotgun (WGS) entry which is preliminary data.</text>
</comment>
<sequence>MRGVYIGNTKMLISTDWNGQLIVPSNDLSLTPHLLVSGNIEQPLTNFFRNNLKPGDTVVDIGANIGYFSVLIGYLIGSMGKLIAYEANPFMHSFLMDNLSINFLHDRTSVHNLAVYSSQKTLQFYASHRFMGNSSLVKHNETYHKHYVDKIEEIDVKAVSLDEHLKDIDHINFLKIDIEGGEYHAFVGMRELIRHKKIQTIVFELNSTMLQNNFEPFMELLKNLEQIEGNTLYLLSHDGNKIPTNVEHLIKLGGYPHVLMDFI</sequence>
<dbReference type="Gene3D" id="3.40.50.150">
    <property type="entry name" value="Vaccinia Virus protein VP39"/>
    <property type="match status" value="1"/>
</dbReference>
<dbReference type="RefSeq" id="WP_289360616.1">
    <property type="nucleotide sequence ID" value="NZ_JAUCFG010000002.1"/>
</dbReference>
<dbReference type="EMBL" id="JAUCFG010000002">
    <property type="protein sequence ID" value="MDM5441001.1"/>
    <property type="molecule type" value="Genomic_DNA"/>
</dbReference>
<dbReference type="GO" id="GO:0008168">
    <property type="term" value="F:methyltransferase activity"/>
    <property type="evidence" value="ECO:0007669"/>
    <property type="project" value="UniProtKB-KW"/>
</dbReference>
<dbReference type="InterPro" id="IPR029063">
    <property type="entry name" value="SAM-dependent_MTases_sf"/>
</dbReference>
<dbReference type="PANTHER" id="PTHR34203:SF15">
    <property type="entry name" value="SLL1173 PROTEIN"/>
    <property type="match status" value="1"/>
</dbReference>
<dbReference type="Proteomes" id="UP001224139">
    <property type="component" value="Unassembled WGS sequence"/>
</dbReference>
<accession>A0ABT7RDI6</accession>
<keyword evidence="3" id="KW-1185">Reference proteome</keyword>
<gene>
    <name evidence="2" type="ORF">QUG02_23300</name>
</gene>
<dbReference type="GO" id="GO:0032259">
    <property type="term" value="P:methylation"/>
    <property type="evidence" value="ECO:0007669"/>
    <property type="project" value="UniProtKB-KW"/>
</dbReference>
<organism evidence="2 3">
    <name type="scientific">Bacillus hominis</name>
    <dbReference type="NCBI Taxonomy" id="2817478"/>
    <lineage>
        <taxon>Bacteria</taxon>
        <taxon>Bacillati</taxon>
        <taxon>Bacillota</taxon>
        <taxon>Bacilli</taxon>
        <taxon>Bacillales</taxon>
        <taxon>Bacillaceae</taxon>
        <taxon>Bacillus</taxon>
        <taxon>Bacillus cereus group</taxon>
    </lineage>
</organism>
<reference evidence="2 3" key="1">
    <citation type="submission" date="2023-06" db="EMBL/GenBank/DDBJ databases">
        <title>Comparative genomics of Bacillaceae isolates and their secondary metabolite potential.</title>
        <authorList>
            <person name="Song L."/>
            <person name="Nielsen L.J."/>
            <person name="Mohite O."/>
            <person name="Xu X."/>
            <person name="Weber T."/>
            <person name="Kovacs A.T."/>
        </authorList>
    </citation>
    <scope>NUCLEOTIDE SEQUENCE [LARGE SCALE GENOMIC DNA]</scope>
    <source>
        <strain evidence="2 3">DX2.1</strain>
    </source>
</reference>
<feature type="domain" description="Methyltransferase FkbM" evidence="1">
    <location>
        <begin position="60"/>
        <end position="221"/>
    </location>
</feature>
<dbReference type="PANTHER" id="PTHR34203">
    <property type="entry name" value="METHYLTRANSFERASE, FKBM FAMILY PROTEIN"/>
    <property type="match status" value="1"/>
</dbReference>
<protein>
    <submittedName>
        <fullName evidence="2">FkbM family methyltransferase</fullName>
    </submittedName>
</protein>
<keyword evidence="2" id="KW-0489">Methyltransferase</keyword>
<dbReference type="SUPFAM" id="SSF53335">
    <property type="entry name" value="S-adenosyl-L-methionine-dependent methyltransferases"/>
    <property type="match status" value="1"/>
</dbReference>
<dbReference type="Pfam" id="PF05050">
    <property type="entry name" value="Methyltransf_21"/>
    <property type="match status" value="1"/>
</dbReference>
<evidence type="ECO:0000313" key="2">
    <source>
        <dbReference type="EMBL" id="MDM5441001.1"/>
    </source>
</evidence>
<evidence type="ECO:0000313" key="3">
    <source>
        <dbReference type="Proteomes" id="UP001224139"/>
    </source>
</evidence>
<name>A0ABT7RDI6_9BACI</name>
<evidence type="ECO:0000259" key="1">
    <source>
        <dbReference type="Pfam" id="PF05050"/>
    </source>
</evidence>
<proteinExistence type="predicted"/>
<dbReference type="InterPro" id="IPR006342">
    <property type="entry name" value="FkbM_mtfrase"/>
</dbReference>